<reference evidence="2 3" key="1">
    <citation type="submission" date="2019-03" db="EMBL/GenBank/DDBJ databases">
        <title>Genomic Encyclopedia of Type Strains, Phase IV (KMG-IV): sequencing the most valuable type-strain genomes for metagenomic binning, comparative biology and taxonomic classification.</title>
        <authorList>
            <person name="Goeker M."/>
        </authorList>
    </citation>
    <scope>NUCLEOTIDE SEQUENCE [LARGE SCALE GENOMIC DNA]</scope>
    <source>
        <strain evidence="2 3">DSM 100556</strain>
    </source>
</reference>
<dbReference type="GO" id="GO:0016491">
    <property type="term" value="F:oxidoreductase activity"/>
    <property type="evidence" value="ECO:0007669"/>
    <property type="project" value="InterPro"/>
</dbReference>
<dbReference type="CDD" id="cd02062">
    <property type="entry name" value="Nitro_FMN_reductase"/>
    <property type="match status" value="1"/>
</dbReference>
<protein>
    <submittedName>
        <fullName evidence="2">Putative nitroreductase</fullName>
    </submittedName>
</protein>
<proteinExistence type="predicted"/>
<dbReference type="InterPro" id="IPR000415">
    <property type="entry name" value="Nitroreductase-like"/>
</dbReference>
<evidence type="ECO:0000313" key="2">
    <source>
        <dbReference type="EMBL" id="TCL56951.1"/>
    </source>
</evidence>
<dbReference type="AlphaFoldDB" id="A0A4R1QV14"/>
<accession>A0A4R1QV14</accession>
<feature type="domain" description="Putative nitroreductase TM1586" evidence="1">
    <location>
        <begin position="3"/>
        <end position="213"/>
    </location>
</feature>
<dbReference type="EMBL" id="SLUO01000010">
    <property type="protein sequence ID" value="TCL56951.1"/>
    <property type="molecule type" value="Genomic_DNA"/>
</dbReference>
<comment type="caution">
    <text evidence="2">The sequence shown here is derived from an EMBL/GenBank/DDBJ whole genome shotgun (WGS) entry which is preliminary data.</text>
</comment>
<dbReference type="STRING" id="1469948.GCA_000732725_02893"/>
<dbReference type="OrthoDB" id="9814075at2"/>
<dbReference type="Gene3D" id="3.40.109.30">
    <property type="entry name" value="putative nitroreductase (tm1586), domain 2"/>
    <property type="match status" value="1"/>
</dbReference>
<keyword evidence="3" id="KW-1185">Reference proteome</keyword>
<organism evidence="2 3">
    <name type="scientific">Kineothrix alysoides</name>
    <dbReference type="NCBI Taxonomy" id="1469948"/>
    <lineage>
        <taxon>Bacteria</taxon>
        <taxon>Bacillati</taxon>
        <taxon>Bacillota</taxon>
        <taxon>Clostridia</taxon>
        <taxon>Lachnospirales</taxon>
        <taxon>Lachnospiraceae</taxon>
        <taxon>Kineothrix</taxon>
    </lineage>
</organism>
<gene>
    <name evidence="2" type="ORF">EDD76_110124</name>
</gene>
<evidence type="ECO:0000313" key="3">
    <source>
        <dbReference type="Proteomes" id="UP000295718"/>
    </source>
</evidence>
<dbReference type="Proteomes" id="UP000295718">
    <property type="component" value="Unassembled WGS sequence"/>
</dbReference>
<sequence>MDFMQAIENRHSVRDYTDKKIDKDIVSELQKEINLCNDEGKLHIQLVTDEPEAFGGIMAHYGKFNNVKNYIALIGKKGPELEEKIGYYGEALALKAQQLGLNTCWVALTFSKGKSRCEINKGEKLVCVLSLGYGRTQGVPHKSKSLLELCKAEGEMPGWFKKGMDAAILAPTATNQQKFLITFSENRVSAKSTGGFYSKVDLGIVKKHFEIGAGTENFSWE</sequence>
<dbReference type="SUPFAM" id="SSF55469">
    <property type="entry name" value="FMN-dependent nitroreductase-like"/>
    <property type="match status" value="1"/>
</dbReference>
<dbReference type="Gene3D" id="3.40.109.10">
    <property type="entry name" value="NADH Oxidase"/>
    <property type="match status" value="1"/>
</dbReference>
<name>A0A4R1QV14_9FIRM</name>
<dbReference type="InterPro" id="IPR029478">
    <property type="entry name" value="TM1586_NiRdase"/>
</dbReference>
<evidence type="ECO:0000259" key="1">
    <source>
        <dbReference type="Pfam" id="PF14512"/>
    </source>
</evidence>
<dbReference type="Pfam" id="PF14512">
    <property type="entry name" value="TM1586_NiRdase"/>
    <property type="match status" value="1"/>
</dbReference>
<dbReference type="RefSeq" id="WP_031391555.1">
    <property type="nucleotide sequence ID" value="NZ_JPNB01000002.1"/>
</dbReference>